<proteinExistence type="predicted"/>
<keyword evidence="2" id="KW-1185">Reference proteome</keyword>
<name>A0A1X9I9E6_9CAUD</name>
<reference evidence="2" key="1">
    <citation type="submission" date="2016-04" db="EMBL/GenBank/DDBJ databases">
        <authorList>
            <person name="Gasior T."/>
        </authorList>
    </citation>
    <scope>NUCLEOTIDE SEQUENCE [LARGE SCALE GENOMIC DNA]</scope>
</reference>
<organism evidence="1 2">
    <name type="scientific">Staphylococcus phage vB_SscM-1</name>
    <dbReference type="NCBI Taxonomy" id="1868844"/>
    <lineage>
        <taxon>Viruses</taxon>
        <taxon>Duplodnaviria</taxon>
        <taxon>Heunggongvirae</taxon>
        <taxon>Uroviricota</taxon>
        <taxon>Caudoviricetes</taxon>
        <taxon>Herelleviridae</taxon>
        <taxon>Twortvirinae</taxon>
        <taxon>Sciuriunavirus</taxon>
        <taxon>Sciuriunavirus SscM1</taxon>
    </lineage>
</organism>
<protein>
    <submittedName>
        <fullName evidence="1">Uncharacterized protein</fullName>
    </submittedName>
</protein>
<sequence>MTYVYYHVILYIELRNSHKKENKKTFKKGLTLTLKHDNIELTKEKEMF</sequence>
<dbReference type="EMBL" id="KX171212">
    <property type="protein sequence ID" value="ANT44672.1"/>
    <property type="molecule type" value="Genomic_DNA"/>
</dbReference>
<accession>A0A1X9I9E6</accession>
<evidence type="ECO:0000313" key="2">
    <source>
        <dbReference type="Proteomes" id="UP000224459"/>
    </source>
</evidence>
<dbReference type="Proteomes" id="UP000224459">
    <property type="component" value="Segment"/>
</dbReference>
<gene>
    <name evidence="1" type="ORF">vB_SscM-1_009</name>
</gene>
<evidence type="ECO:0000313" key="1">
    <source>
        <dbReference type="EMBL" id="ANT44672.1"/>
    </source>
</evidence>